<dbReference type="EMBL" id="JANEYF010003318">
    <property type="protein sequence ID" value="KAJ8937465.1"/>
    <property type="molecule type" value="Genomic_DNA"/>
</dbReference>
<dbReference type="PANTHER" id="PTHR34439">
    <property type="entry name" value="CENTROBIN"/>
    <property type="match status" value="1"/>
</dbReference>
<dbReference type="GO" id="GO:0051299">
    <property type="term" value="P:centrosome separation"/>
    <property type="evidence" value="ECO:0007669"/>
    <property type="project" value="TreeGrafter"/>
</dbReference>
<protein>
    <submittedName>
        <fullName evidence="3">Uncharacterized protein</fullName>
    </submittedName>
</protein>
<dbReference type="AlphaFoldDB" id="A0AAV8XG08"/>
<dbReference type="SUPFAM" id="SSF57997">
    <property type="entry name" value="Tropomyosin"/>
    <property type="match status" value="1"/>
</dbReference>
<feature type="coiled-coil region" evidence="1">
    <location>
        <begin position="226"/>
        <end position="302"/>
    </location>
</feature>
<feature type="compositionally biased region" description="Basic and acidic residues" evidence="2">
    <location>
        <begin position="174"/>
        <end position="192"/>
    </location>
</feature>
<feature type="region of interest" description="Disordered" evidence="2">
    <location>
        <begin position="172"/>
        <end position="192"/>
    </location>
</feature>
<evidence type="ECO:0000256" key="1">
    <source>
        <dbReference type="SAM" id="Coils"/>
    </source>
</evidence>
<dbReference type="PANTHER" id="PTHR34439:SF1">
    <property type="entry name" value="CENTROBIN"/>
    <property type="match status" value="1"/>
</dbReference>
<comment type="caution">
    <text evidence="3">The sequence shown here is derived from an EMBL/GenBank/DDBJ whole genome shotgun (WGS) entry which is preliminary data.</text>
</comment>
<evidence type="ECO:0000313" key="3">
    <source>
        <dbReference type="EMBL" id="KAJ8937465.1"/>
    </source>
</evidence>
<keyword evidence="1" id="KW-0175">Coiled coil</keyword>
<accession>A0AAV8XG08</accession>
<keyword evidence="4" id="KW-1185">Reference proteome</keyword>
<reference evidence="3" key="1">
    <citation type="journal article" date="2023" name="Insect Mol. Biol.">
        <title>Genome sequencing provides insights into the evolution of gene families encoding plant cell wall-degrading enzymes in longhorned beetles.</title>
        <authorList>
            <person name="Shin N.R."/>
            <person name="Okamura Y."/>
            <person name="Kirsch R."/>
            <person name="Pauchet Y."/>
        </authorList>
    </citation>
    <scope>NUCLEOTIDE SEQUENCE</scope>
    <source>
        <strain evidence="3">RBIC_L_NR</strain>
    </source>
</reference>
<dbReference type="GO" id="GO:0005814">
    <property type="term" value="C:centriole"/>
    <property type="evidence" value="ECO:0007669"/>
    <property type="project" value="TreeGrafter"/>
</dbReference>
<dbReference type="Proteomes" id="UP001162156">
    <property type="component" value="Unassembled WGS sequence"/>
</dbReference>
<proteinExistence type="predicted"/>
<sequence>MNAAKNLERQFNDGDIPRNDKNIKEVEKLLADFDRQQQKLVSEPSEVSNRREYESVKNKEPTVVKEKIWREGENKDSVPDYGAGVRETLYRDQGTDNNEINKDYKKQTKFDQSTTTDSWVSLDKYPLSDSSTDSTQLTAYNKYNKCRNDLLNSPLHSNALNVLNMHKQLLENGAQKKDTKNKIRERKSRQTDSVDDNVMGLLSLADIWNKNSVMLHSNPPQLLPKLQEEKLRRQHCEELIQELQNRNLELQQKLSVAVKVDDSKNLTIRQFQEALEKIITRMEKLNSEKQGWEQEMSKLKTRHSSELEEVSQKVAYYEKEASKALNLAHGNQEKLGSLERRSSDLQDELHSIEQKCKALQDDYAREVERNKQLSDILNQKEAELNDNKSILNDAKSEVVQSKRAVEVCQAEFTSMKNECVKLQSELQKERGQVIQLSEQKNALLNEVESYKRCEEELREEINRVKKQLESNKLELRNYYQGQVEILVQNKLTEFQGQLDRAENSFKEQTKRGRCPLPRLLPHTYSRFRKMQYKQQIDVLQGKLDQMHEKRIHIAKQLQKIMEAQWTEALRIITSGKSPTFKEEAFHTIDQLNSLKTKSYNNVEEVLAEQQEEHYNLVRKKNEAHFSMPNEETLSSINNNYEKNPQEFYSMPMDTPVSSRGQGSKKYNESDIQKYVNLGIKLVVLILTNVPAILKKIVFL</sequence>
<evidence type="ECO:0000256" key="2">
    <source>
        <dbReference type="SAM" id="MobiDB-lite"/>
    </source>
</evidence>
<dbReference type="InterPro" id="IPR038923">
    <property type="entry name" value="Centrobin"/>
</dbReference>
<evidence type="ECO:0000313" key="4">
    <source>
        <dbReference type="Proteomes" id="UP001162156"/>
    </source>
</evidence>
<dbReference type="GO" id="GO:0007099">
    <property type="term" value="P:centriole replication"/>
    <property type="evidence" value="ECO:0007669"/>
    <property type="project" value="InterPro"/>
</dbReference>
<dbReference type="GO" id="GO:1902017">
    <property type="term" value="P:regulation of cilium assembly"/>
    <property type="evidence" value="ECO:0007669"/>
    <property type="project" value="InterPro"/>
</dbReference>
<gene>
    <name evidence="3" type="ORF">NQ314_011854</name>
</gene>
<name>A0AAV8XG08_9CUCU</name>
<dbReference type="GO" id="GO:1902410">
    <property type="term" value="P:mitotic cytokinetic process"/>
    <property type="evidence" value="ECO:0007669"/>
    <property type="project" value="TreeGrafter"/>
</dbReference>
<dbReference type="GO" id="GO:0005813">
    <property type="term" value="C:centrosome"/>
    <property type="evidence" value="ECO:0007669"/>
    <property type="project" value="TreeGrafter"/>
</dbReference>
<organism evidence="3 4">
    <name type="scientific">Rhamnusium bicolor</name>
    <dbReference type="NCBI Taxonomy" id="1586634"/>
    <lineage>
        <taxon>Eukaryota</taxon>
        <taxon>Metazoa</taxon>
        <taxon>Ecdysozoa</taxon>
        <taxon>Arthropoda</taxon>
        <taxon>Hexapoda</taxon>
        <taxon>Insecta</taxon>
        <taxon>Pterygota</taxon>
        <taxon>Neoptera</taxon>
        <taxon>Endopterygota</taxon>
        <taxon>Coleoptera</taxon>
        <taxon>Polyphaga</taxon>
        <taxon>Cucujiformia</taxon>
        <taxon>Chrysomeloidea</taxon>
        <taxon>Cerambycidae</taxon>
        <taxon>Lepturinae</taxon>
        <taxon>Rhagiini</taxon>
        <taxon>Rhamnusium</taxon>
    </lineage>
</organism>
<feature type="coiled-coil region" evidence="1">
    <location>
        <begin position="335"/>
        <end position="549"/>
    </location>
</feature>